<dbReference type="RefSeq" id="WP_144255619.1">
    <property type="nucleotide sequence ID" value="NZ_VJZT01000003.1"/>
</dbReference>
<evidence type="ECO:0000313" key="3">
    <source>
        <dbReference type="Proteomes" id="UP000316371"/>
    </source>
</evidence>
<dbReference type="AlphaFoldDB" id="A0A553E923"/>
<gene>
    <name evidence="2" type="ORF">FNW21_04860</name>
</gene>
<sequence>MATTTISEIHLFNALKLKLGEKEAEELVLFVKTAVKENIENEISNIATKKDLAETKVDIIKWVVGIFFALAMMIIGLYLKP</sequence>
<accession>A0A553E923</accession>
<dbReference type="OrthoDB" id="1725737at2"/>
<keyword evidence="1" id="KW-0472">Membrane</keyword>
<keyword evidence="1" id="KW-0812">Transmembrane</keyword>
<reference evidence="2 3" key="1">
    <citation type="submission" date="2019-07" db="EMBL/GenBank/DDBJ databases">
        <title>Novel species of Flavobacterium.</title>
        <authorList>
            <person name="Liu Q."/>
            <person name="Xin Y.-H."/>
        </authorList>
    </citation>
    <scope>NUCLEOTIDE SEQUENCE [LARGE SCALE GENOMIC DNA]</scope>
    <source>
        <strain evidence="2 3">LB1R34</strain>
    </source>
</reference>
<evidence type="ECO:0000256" key="1">
    <source>
        <dbReference type="SAM" id="Phobius"/>
    </source>
</evidence>
<name>A0A553E923_9FLAO</name>
<protein>
    <recommendedName>
        <fullName evidence="4">DUF1640 domain-containing protein</fullName>
    </recommendedName>
</protein>
<dbReference type="EMBL" id="VJZT01000003">
    <property type="protein sequence ID" value="TRX41432.1"/>
    <property type="molecule type" value="Genomic_DNA"/>
</dbReference>
<comment type="caution">
    <text evidence="2">The sequence shown here is derived from an EMBL/GenBank/DDBJ whole genome shotgun (WGS) entry which is preliminary data.</text>
</comment>
<proteinExistence type="predicted"/>
<organism evidence="2 3">
    <name type="scientific">Flavobacterium restrictum</name>
    <dbReference type="NCBI Taxonomy" id="2594428"/>
    <lineage>
        <taxon>Bacteria</taxon>
        <taxon>Pseudomonadati</taxon>
        <taxon>Bacteroidota</taxon>
        <taxon>Flavobacteriia</taxon>
        <taxon>Flavobacteriales</taxon>
        <taxon>Flavobacteriaceae</taxon>
        <taxon>Flavobacterium</taxon>
    </lineage>
</organism>
<evidence type="ECO:0000313" key="2">
    <source>
        <dbReference type="EMBL" id="TRX41432.1"/>
    </source>
</evidence>
<dbReference type="Proteomes" id="UP000316371">
    <property type="component" value="Unassembled WGS sequence"/>
</dbReference>
<feature type="transmembrane region" description="Helical" evidence="1">
    <location>
        <begin position="59"/>
        <end position="79"/>
    </location>
</feature>
<keyword evidence="3" id="KW-1185">Reference proteome</keyword>
<keyword evidence="1" id="KW-1133">Transmembrane helix</keyword>
<evidence type="ECO:0008006" key="4">
    <source>
        <dbReference type="Google" id="ProtNLM"/>
    </source>
</evidence>